<dbReference type="SUPFAM" id="SSF48230">
    <property type="entry name" value="Chondroitin AC/alginate lyase"/>
    <property type="match status" value="1"/>
</dbReference>
<keyword evidence="5" id="KW-1185">Reference proteome</keyword>
<dbReference type="Gene3D" id="1.50.10.100">
    <property type="entry name" value="Chondroitin AC/alginate lyase"/>
    <property type="match status" value="1"/>
</dbReference>
<evidence type="ECO:0000256" key="2">
    <source>
        <dbReference type="SAM" id="SignalP"/>
    </source>
</evidence>
<evidence type="ECO:0000259" key="3">
    <source>
        <dbReference type="Pfam" id="PF07940"/>
    </source>
</evidence>
<feature type="chain" id="PRO_5045645229" evidence="2">
    <location>
        <begin position="24"/>
        <end position="628"/>
    </location>
</feature>
<evidence type="ECO:0000313" key="4">
    <source>
        <dbReference type="EMBL" id="MCK8494293.1"/>
    </source>
</evidence>
<name>A0ABT0HQ50_9BACT</name>
<protein>
    <submittedName>
        <fullName evidence="4">Heparinase II/III family protein</fullName>
    </submittedName>
</protein>
<evidence type="ECO:0000313" key="5">
    <source>
        <dbReference type="Proteomes" id="UP001202180"/>
    </source>
</evidence>
<comment type="subcellular location">
    <subcellularLocation>
        <location evidence="1">Cell envelope</location>
    </subcellularLocation>
</comment>
<dbReference type="PANTHER" id="PTHR38045">
    <property type="entry name" value="CHROMOSOME 1, WHOLE GENOME SHOTGUN SEQUENCE"/>
    <property type="match status" value="1"/>
</dbReference>
<proteinExistence type="predicted"/>
<dbReference type="Gene3D" id="2.70.98.70">
    <property type="match status" value="1"/>
</dbReference>
<comment type="caution">
    <text evidence="4">The sequence shown here is derived from an EMBL/GenBank/DDBJ whole genome shotgun (WGS) entry which is preliminary data.</text>
</comment>
<dbReference type="RefSeq" id="WP_248478845.1">
    <property type="nucleotide sequence ID" value="NZ_JALPRF010000003.1"/>
</dbReference>
<dbReference type="Proteomes" id="UP001202180">
    <property type="component" value="Unassembled WGS sequence"/>
</dbReference>
<dbReference type="EMBL" id="JALPRF010000003">
    <property type="protein sequence ID" value="MCK8494293.1"/>
    <property type="molecule type" value="Genomic_DNA"/>
</dbReference>
<gene>
    <name evidence="4" type="ORF">M0L20_20670</name>
</gene>
<sequence>MKPLSLLLVFVALIPLTKNSASAQVDHLATTPKLADHPRILLGKGEEDALKRTVGADKTWGKLHQAILTESDGLVAAAPLERIQVGRRLLSTSREALRRLFFLAYAWRMTHQDKYLKRADQELQAVSAFSDWNPSHFLDVAEMTMAVSLGYDWLHNDLSDQSRSVIKEAILKKGLEPSLNNQYNSWLKASHNWNQVCNAGMAYGALAIYEDQPDLAKRIINRAIDSIVLPMGDYSPSGAYPEGYGYWGYGTSFNVMFLSAMEKAFGTDFGLSAKPGFLETAGFMENMTGPSDNAFNFSDSGLSGELQPAMFWFAQKCNDPSLLWVERSRLMNGDTKQHLKNRLLPAAILWSNGVGVSTVAEPKSTMWVGMGKTPVALMRTSWSDPNAIYVAMKGGSASTNHAHMDIGSFVMEADGVRWAMDFGMQNYESLESKGVDLWNGKQDSQRWQVFRYNNFAHNTLTINDQLQRVEGKAPLTSSSKTPSFMNVTTDLTDIYKGALAKANRGIAIVDKAYAVVRDELETLPNETTARWTLLTPATVTIIDDKTVELTKDGKVLRLLVQEPARVTLKTWPTDPPHDYDAPNPGTTRVGFETKLPANAKTALTVLLVPQRSASKVNKGVKPLQQWPK</sequence>
<accession>A0ABT0HQ50</accession>
<dbReference type="InterPro" id="IPR012480">
    <property type="entry name" value="Hepar_II_III_C"/>
</dbReference>
<feature type="domain" description="Heparinase II/III-like C-terminal" evidence="3">
    <location>
        <begin position="386"/>
        <end position="554"/>
    </location>
</feature>
<evidence type="ECO:0000256" key="1">
    <source>
        <dbReference type="ARBA" id="ARBA00004196"/>
    </source>
</evidence>
<dbReference type="Pfam" id="PF07940">
    <property type="entry name" value="Hepar_II_III_C"/>
    <property type="match status" value="1"/>
</dbReference>
<feature type="signal peptide" evidence="2">
    <location>
        <begin position="1"/>
        <end position="23"/>
    </location>
</feature>
<keyword evidence="2" id="KW-0732">Signal</keyword>
<organism evidence="4 5">
    <name type="scientific">Spirosoma liriopis</name>
    <dbReference type="NCBI Taxonomy" id="2937440"/>
    <lineage>
        <taxon>Bacteria</taxon>
        <taxon>Pseudomonadati</taxon>
        <taxon>Bacteroidota</taxon>
        <taxon>Cytophagia</taxon>
        <taxon>Cytophagales</taxon>
        <taxon>Cytophagaceae</taxon>
        <taxon>Spirosoma</taxon>
    </lineage>
</organism>
<dbReference type="PANTHER" id="PTHR38045:SF1">
    <property type="entry name" value="HEPARINASE II_III-LIKE PROTEIN"/>
    <property type="match status" value="1"/>
</dbReference>
<reference evidence="4 5" key="1">
    <citation type="submission" date="2022-04" db="EMBL/GenBank/DDBJ databases">
        <title>Spirosoma sp. strain RP8 genome sequencing and assembly.</title>
        <authorList>
            <person name="Jung Y."/>
        </authorList>
    </citation>
    <scope>NUCLEOTIDE SEQUENCE [LARGE SCALE GENOMIC DNA]</scope>
    <source>
        <strain evidence="4 5">RP8</strain>
    </source>
</reference>
<dbReference type="InterPro" id="IPR008929">
    <property type="entry name" value="Chondroitin_lyas"/>
</dbReference>